<organism evidence="1 2">
    <name type="scientific">Vibrio owensii CAIM 1854 = LMG 25443</name>
    <dbReference type="NCBI Taxonomy" id="1229493"/>
    <lineage>
        <taxon>Bacteria</taxon>
        <taxon>Pseudomonadati</taxon>
        <taxon>Pseudomonadota</taxon>
        <taxon>Gammaproteobacteria</taxon>
        <taxon>Vibrionales</taxon>
        <taxon>Vibrionaceae</taxon>
        <taxon>Vibrio</taxon>
    </lineage>
</organism>
<sequence>MIKNPKMSLSKEDIDEFSLAIFEAREKVKLSSQGIVKKKLHSFIGDSSNEHIDMAEDFLSDATISLLKGIKSEKTEFFDTEDKARERQLVLWQRYKDSESYLAKCLHQAVIRACNTRLKRWSLDTEADDTDYDDLISDEYLLEMRSKEVGKKFAVRARSSRPNDDLRSDEEWMTSNSSVLQVEGAVVELKGIDRNRLIDLMNQRRVNSKEQSVIFARLSGESLEHIALVSREKVDTIEKRYHRGLGKLGLTTKDLKF</sequence>
<gene>
    <name evidence="1" type="ORF">H735_16505</name>
</gene>
<proteinExistence type="predicted"/>
<protein>
    <submittedName>
        <fullName evidence="1">Uncharacterized protein</fullName>
    </submittedName>
</protein>
<evidence type="ECO:0000313" key="2">
    <source>
        <dbReference type="Proteomes" id="UP000031586"/>
    </source>
</evidence>
<dbReference type="Proteomes" id="UP000031586">
    <property type="component" value="Unassembled WGS sequence"/>
</dbReference>
<dbReference type="EMBL" id="JPRD01000026">
    <property type="protein sequence ID" value="KIF52009.1"/>
    <property type="molecule type" value="Genomic_DNA"/>
</dbReference>
<accession>A0A0C1Z775</accession>
<reference evidence="1 2" key="1">
    <citation type="submission" date="2014-07" db="EMBL/GenBank/DDBJ databases">
        <title>Unique and conserved regions in Vibrio harveyi and related species in comparison with the shrimp pathogen Vibrio harveyi CAIM 1792.</title>
        <authorList>
            <person name="Espinoza-Valles I."/>
            <person name="Vora G."/>
            <person name="Leekitcharoenphon P."/>
            <person name="Ussery D."/>
            <person name="Hoj L."/>
            <person name="Gomez-Gil B."/>
        </authorList>
    </citation>
    <scope>NUCLEOTIDE SEQUENCE [LARGE SCALE GENOMIC DNA]</scope>
    <source>
        <strain evidence="2">CAIM 1854 / LMG 25443</strain>
    </source>
</reference>
<dbReference type="AlphaFoldDB" id="A0A0C1Z775"/>
<evidence type="ECO:0000313" key="1">
    <source>
        <dbReference type="EMBL" id="KIF52009.1"/>
    </source>
</evidence>
<dbReference type="RefSeq" id="WP_020197128.1">
    <property type="nucleotide sequence ID" value="NZ_BAOH01000104.1"/>
</dbReference>
<dbReference type="PATRIC" id="fig|1229493.5.peg.2450"/>
<comment type="caution">
    <text evidence="1">The sequence shown here is derived from an EMBL/GenBank/DDBJ whole genome shotgun (WGS) entry which is preliminary data.</text>
</comment>
<name>A0A0C1Z775_9VIBR</name>